<dbReference type="InterPro" id="IPR014746">
    <property type="entry name" value="Gln_synth/guanido_kin_cat_dom"/>
</dbReference>
<dbReference type="STRING" id="45066.Lgra_1586"/>
<protein>
    <recommendedName>
        <fullName evidence="4">Putative glutamate--cysteine ligase 2</fullName>
        <ecNumber evidence="4">6.3.2.2</ecNumber>
    </recommendedName>
    <alternativeName>
        <fullName evidence="4">Gamma-glutamylcysteine synthetase 2</fullName>
        <shortName evidence="4">GCS 2</shortName>
        <shortName evidence="4">Gamma-GCS 2</shortName>
    </alternativeName>
</protein>
<dbReference type="Pfam" id="PF04107">
    <property type="entry name" value="GCS2"/>
    <property type="match status" value="1"/>
</dbReference>
<dbReference type="SUPFAM" id="SSF55931">
    <property type="entry name" value="Glutamine synthetase/guanido kinase"/>
    <property type="match status" value="1"/>
</dbReference>
<evidence type="ECO:0000256" key="2">
    <source>
        <dbReference type="ARBA" id="ARBA00022741"/>
    </source>
</evidence>
<keyword evidence="7" id="KW-1185">Reference proteome</keyword>
<evidence type="ECO:0000313" key="6">
    <source>
        <dbReference type="EMBL" id="STX43547.1"/>
    </source>
</evidence>
<proteinExistence type="inferred from homology"/>
<comment type="function">
    <text evidence="4">ATP-dependent carboxylate-amine ligase which exhibits weak glutamate--cysteine ligase activity.</text>
</comment>
<evidence type="ECO:0000313" key="5">
    <source>
        <dbReference type="EMBL" id="KTD10620.1"/>
    </source>
</evidence>
<dbReference type="GO" id="GO:0004357">
    <property type="term" value="F:glutamate-cysteine ligase activity"/>
    <property type="evidence" value="ECO:0007669"/>
    <property type="project" value="UniProtKB-EC"/>
</dbReference>
<dbReference type="InterPro" id="IPR011793">
    <property type="entry name" value="YbdK"/>
</dbReference>
<dbReference type="AlphaFoldDB" id="A0A378J9I0"/>
<keyword evidence="3 4" id="KW-0067">ATP-binding</keyword>
<keyword evidence="1 4" id="KW-0436">Ligase</keyword>
<dbReference type="EMBL" id="LNYE01000022">
    <property type="protein sequence ID" value="KTD10620.1"/>
    <property type="molecule type" value="Genomic_DNA"/>
</dbReference>
<dbReference type="GO" id="GO:0042398">
    <property type="term" value="P:modified amino acid biosynthetic process"/>
    <property type="evidence" value="ECO:0007669"/>
    <property type="project" value="InterPro"/>
</dbReference>
<dbReference type="GO" id="GO:0005524">
    <property type="term" value="F:ATP binding"/>
    <property type="evidence" value="ECO:0007669"/>
    <property type="project" value="UniProtKB-KW"/>
</dbReference>
<dbReference type="EMBL" id="UGOB01000001">
    <property type="protein sequence ID" value="STX43547.1"/>
    <property type="molecule type" value="Genomic_DNA"/>
</dbReference>
<evidence type="ECO:0000313" key="8">
    <source>
        <dbReference type="Proteomes" id="UP000254476"/>
    </source>
</evidence>
<dbReference type="HAMAP" id="MF_01609">
    <property type="entry name" value="Glu_cys_ligase_2"/>
    <property type="match status" value="1"/>
</dbReference>
<comment type="similarity">
    <text evidence="4">Belongs to the glutamate--cysteine ligase type 2 family. YbdK subfamily.</text>
</comment>
<gene>
    <name evidence="6" type="primary">ybdK_2</name>
    <name evidence="5" type="ORF">Lgra_1586</name>
    <name evidence="6" type="ORF">NCTC12388_01115</name>
</gene>
<dbReference type="NCBIfam" id="TIGR02050">
    <property type="entry name" value="gshA_cyan_rel"/>
    <property type="match status" value="1"/>
</dbReference>
<dbReference type="InterPro" id="IPR050141">
    <property type="entry name" value="GCL_type2/YbdK_subfam"/>
</dbReference>
<sequence length="407" mass="46840">MDNQMNNLLKLTKNISQLACTPEQEEIFFKSNGVLTLGVEIELQLIDSENYNLCSRATDVLGATAHLEKIKPEFYLSTIEVNTDKCITTQEVEEDLYKTLASLQEATKNLGILFSTTGSHPFSRYVDWVISPTARYQDLIDRNQWLTRRMSVYGLHVHLGMSSGEDCIRFNNFFMYFLPHLLAFSSSSPFWQGIDTGLASCRPTTYEALPTAGQPYHVRTWQDFENLYKTLKLCGSIKSLKDLWWDLRPSPGFGTLEIRVCDGAATLAETLALVALIHTLAHWFADNGSWLESVAYPPYWLSRENKWRAIRYGLDAELVMNTEGKTKLMREDINEWIEKLNPYIKQLGYQNYFSILQMILDFGTSSERQRKVFGHYRCLKEIVRHNVNEFLLQTPLYPCKSALTEAQ</sequence>
<evidence type="ECO:0000256" key="4">
    <source>
        <dbReference type="HAMAP-Rule" id="MF_01609"/>
    </source>
</evidence>
<dbReference type="Gene3D" id="3.30.590.20">
    <property type="match status" value="1"/>
</dbReference>
<comment type="catalytic activity">
    <reaction evidence="4">
        <text>L-cysteine + L-glutamate + ATP = gamma-L-glutamyl-L-cysteine + ADP + phosphate + H(+)</text>
        <dbReference type="Rhea" id="RHEA:13285"/>
        <dbReference type="ChEBI" id="CHEBI:15378"/>
        <dbReference type="ChEBI" id="CHEBI:29985"/>
        <dbReference type="ChEBI" id="CHEBI:30616"/>
        <dbReference type="ChEBI" id="CHEBI:35235"/>
        <dbReference type="ChEBI" id="CHEBI:43474"/>
        <dbReference type="ChEBI" id="CHEBI:58173"/>
        <dbReference type="ChEBI" id="CHEBI:456216"/>
        <dbReference type="EC" id="6.3.2.2"/>
    </reaction>
</comment>
<dbReference type="PANTHER" id="PTHR36510">
    <property type="entry name" value="GLUTAMATE--CYSTEINE LIGASE 2-RELATED"/>
    <property type="match status" value="1"/>
</dbReference>
<keyword evidence="2 4" id="KW-0547">Nucleotide-binding</keyword>
<dbReference type="EC" id="6.3.2.2" evidence="4"/>
<organism evidence="6 8">
    <name type="scientific">Legionella gratiana</name>
    <dbReference type="NCBI Taxonomy" id="45066"/>
    <lineage>
        <taxon>Bacteria</taxon>
        <taxon>Pseudomonadati</taxon>
        <taxon>Pseudomonadota</taxon>
        <taxon>Gammaproteobacteria</taxon>
        <taxon>Legionellales</taxon>
        <taxon>Legionellaceae</taxon>
        <taxon>Legionella</taxon>
    </lineage>
</organism>
<reference evidence="6 8" key="2">
    <citation type="submission" date="2018-06" db="EMBL/GenBank/DDBJ databases">
        <authorList>
            <consortium name="Pathogen Informatics"/>
            <person name="Doyle S."/>
        </authorList>
    </citation>
    <scope>NUCLEOTIDE SEQUENCE [LARGE SCALE GENOMIC DNA]</scope>
    <source>
        <strain evidence="6 8">NCTC12388</strain>
    </source>
</reference>
<reference evidence="5 7" key="1">
    <citation type="submission" date="2015-11" db="EMBL/GenBank/DDBJ databases">
        <title>Genomic analysis of 38 Legionella species identifies large and diverse effector repertoires.</title>
        <authorList>
            <person name="Burstein D."/>
            <person name="Amaro F."/>
            <person name="Zusman T."/>
            <person name="Lifshitz Z."/>
            <person name="Cohen O."/>
            <person name="Gilbert J.A."/>
            <person name="Pupko T."/>
            <person name="Shuman H.A."/>
            <person name="Segal G."/>
        </authorList>
    </citation>
    <scope>NUCLEOTIDE SEQUENCE [LARGE SCALE GENOMIC DNA]</scope>
    <source>
        <strain evidence="5 7">Lyon 8420412</strain>
    </source>
</reference>
<dbReference type="Proteomes" id="UP000054691">
    <property type="component" value="Unassembled WGS sequence"/>
</dbReference>
<evidence type="ECO:0000256" key="3">
    <source>
        <dbReference type="ARBA" id="ARBA00022840"/>
    </source>
</evidence>
<dbReference type="OrthoDB" id="9769628at2"/>
<accession>A0A378J9I0</accession>
<dbReference type="RefSeq" id="WP_058498740.1">
    <property type="nucleotide sequence ID" value="NZ_CAAAHW010000001.1"/>
</dbReference>
<dbReference type="InterPro" id="IPR006336">
    <property type="entry name" value="GCS2"/>
</dbReference>
<evidence type="ECO:0000313" key="7">
    <source>
        <dbReference type="Proteomes" id="UP000054691"/>
    </source>
</evidence>
<evidence type="ECO:0000256" key="1">
    <source>
        <dbReference type="ARBA" id="ARBA00022598"/>
    </source>
</evidence>
<dbReference type="PANTHER" id="PTHR36510:SF1">
    <property type="entry name" value="GLUTAMATE--CYSTEINE LIGASE 2-RELATED"/>
    <property type="match status" value="1"/>
</dbReference>
<dbReference type="Proteomes" id="UP000254476">
    <property type="component" value="Unassembled WGS sequence"/>
</dbReference>
<name>A0A378J9I0_9GAMM</name>